<dbReference type="Proteomes" id="UP000008207">
    <property type="component" value="Chromosome"/>
</dbReference>
<name>B8ICM0_METNO</name>
<dbReference type="EMBL" id="CP001349">
    <property type="protein sequence ID" value="ACL57431.1"/>
    <property type="molecule type" value="Genomic_DNA"/>
</dbReference>
<gene>
    <name evidence="1" type="ordered locus">Mnod_2461</name>
</gene>
<accession>B8ICM0</accession>
<sequence>MADAVDWTDPCARATALRTAYFGLLSGQHEQRIRFRNGDVDEDVWFTAPKIDLLRTELADAEAQCAARSLGKPRRFAFTAG</sequence>
<dbReference type="AlphaFoldDB" id="B8ICM0"/>
<evidence type="ECO:0000313" key="2">
    <source>
        <dbReference type="Proteomes" id="UP000008207"/>
    </source>
</evidence>
<dbReference type="STRING" id="460265.Mnod_2461"/>
<dbReference type="HOGENOM" id="CLU_2569877_0_0_5"/>
<dbReference type="OrthoDB" id="8005077at2"/>
<dbReference type="RefSeq" id="WP_015929111.1">
    <property type="nucleotide sequence ID" value="NC_011894.1"/>
</dbReference>
<dbReference type="KEGG" id="mno:Mnod_2461"/>
<keyword evidence="2" id="KW-1185">Reference proteome</keyword>
<dbReference type="eggNOG" id="ENOG502ZI7B">
    <property type="taxonomic scope" value="Bacteria"/>
</dbReference>
<proteinExistence type="predicted"/>
<protein>
    <submittedName>
        <fullName evidence="1">Uncharacterized protein</fullName>
    </submittedName>
</protein>
<evidence type="ECO:0000313" key="1">
    <source>
        <dbReference type="EMBL" id="ACL57431.1"/>
    </source>
</evidence>
<reference evidence="1 2" key="1">
    <citation type="submission" date="2009-01" db="EMBL/GenBank/DDBJ databases">
        <title>Complete sequence of chromosome of Methylobacterium nodulans ORS 2060.</title>
        <authorList>
            <consortium name="US DOE Joint Genome Institute"/>
            <person name="Lucas S."/>
            <person name="Copeland A."/>
            <person name="Lapidus A."/>
            <person name="Glavina del Rio T."/>
            <person name="Dalin E."/>
            <person name="Tice H."/>
            <person name="Bruce D."/>
            <person name="Goodwin L."/>
            <person name="Pitluck S."/>
            <person name="Sims D."/>
            <person name="Brettin T."/>
            <person name="Detter J.C."/>
            <person name="Han C."/>
            <person name="Larimer F."/>
            <person name="Land M."/>
            <person name="Hauser L."/>
            <person name="Kyrpides N."/>
            <person name="Ivanova N."/>
            <person name="Marx C.J."/>
            <person name="Richardson P."/>
        </authorList>
    </citation>
    <scope>NUCLEOTIDE SEQUENCE [LARGE SCALE GENOMIC DNA]</scope>
    <source>
        <strain evidence="2">LMG 21967 / CNCM I-2342 / ORS 2060</strain>
    </source>
</reference>
<organism evidence="1 2">
    <name type="scientific">Methylobacterium nodulans (strain LMG 21967 / CNCM I-2342 / ORS 2060)</name>
    <dbReference type="NCBI Taxonomy" id="460265"/>
    <lineage>
        <taxon>Bacteria</taxon>
        <taxon>Pseudomonadati</taxon>
        <taxon>Pseudomonadota</taxon>
        <taxon>Alphaproteobacteria</taxon>
        <taxon>Hyphomicrobiales</taxon>
        <taxon>Methylobacteriaceae</taxon>
        <taxon>Methylobacterium</taxon>
    </lineage>
</organism>